<dbReference type="Proteomes" id="UP000198894">
    <property type="component" value="Unassembled WGS sequence"/>
</dbReference>
<feature type="chain" id="PRO_5011597712" description="DUF680 domain-containing protein" evidence="2">
    <location>
        <begin position="21"/>
        <end position="78"/>
    </location>
</feature>
<name>A0A1G8QPK4_9HYPH</name>
<dbReference type="EMBL" id="FNEE01000004">
    <property type="protein sequence ID" value="SDJ06030.1"/>
    <property type="molecule type" value="Genomic_DNA"/>
</dbReference>
<evidence type="ECO:0008006" key="5">
    <source>
        <dbReference type="Google" id="ProtNLM"/>
    </source>
</evidence>
<dbReference type="AlphaFoldDB" id="A0A1G8QPK4"/>
<dbReference type="RefSeq" id="WP_023796852.1">
    <property type="nucleotide sequence ID" value="NZ_CP183375.1"/>
</dbReference>
<sequence length="78" mass="8127">MKKIVLTAAALLIAAGGAFAGSDNFGRTDINKQATINVDNTQTSSVRNTGSPVYKLLNSSGDVQKSAPQGSDRNLFGR</sequence>
<gene>
    <name evidence="3" type="ORF">SAMN05428953_104101</name>
</gene>
<accession>A0A1G8QPK4</accession>
<proteinExistence type="predicted"/>
<feature type="compositionally biased region" description="Polar residues" evidence="1">
    <location>
        <begin position="57"/>
        <end position="72"/>
    </location>
</feature>
<feature type="region of interest" description="Disordered" evidence="1">
    <location>
        <begin position="57"/>
        <end position="78"/>
    </location>
</feature>
<evidence type="ECO:0000313" key="4">
    <source>
        <dbReference type="Proteomes" id="UP000198894"/>
    </source>
</evidence>
<dbReference type="InterPro" id="IPR007771">
    <property type="entry name" value="DUF680"/>
</dbReference>
<keyword evidence="4" id="KW-1185">Reference proteome</keyword>
<dbReference type="Pfam" id="PF05079">
    <property type="entry name" value="DUF680"/>
    <property type="match status" value="1"/>
</dbReference>
<evidence type="ECO:0000256" key="1">
    <source>
        <dbReference type="SAM" id="MobiDB-lite"/>
    </source>
</evidence>
<evidence type="ECO:0000256" key="2">
    <source>
        <dbReference type="SAM" id="SignalP"/>
    </source>
</evidence>
<protein>
    <recommendedName>
        <fullName evidence="5">DUF680 domain-containing protein</fullName>
    </recommendedName>
</protein>
<feature type="signal peptide" evidence="2">
    <location>
        <begin position="1"/>
        <end position="20"/>
    </location>
</feature>
<evidence type="ECO:0000313" key="3">
    <source>
        <dbReference type="EMBL" id="SDJ06030.1"/>
    </source>
</evidence>
<reference evidence="4" key="1">
    <citation type="submission" date="2016-10" db="EMBL/GenBank/DDBJ databases">
        <authorList>
            <person name="Varghese N."/>
            <person name="Submissions S."/>
        </authorList>
    </citation>
    <scope>NUCLEOTIDE SEQUENCE [LARGE SCALE GENOMIC DNA]</scope>
    <source>
        <strain evidence="4">CGMCC 1.11022</strain>
    </source>
</reference>
<organism evidence="3 4">
    <name type="scientific">Mesorhizobium muleiense</name>
    <dbReference type="NCBI Taxonomy" id="1004279"/>
    <lineage>
        <taxon>Bacteria</taxon>
        <taxon>Pseudomonadati</taxon>
        <taxon>Pseudomonadota</taxon>
        <taxon>Alphaproteobacteria</taxon>
        <taxon>Hyphomicrobiales</taxon>
        <taxon>Phyllobacteriaceae</taxon>
        <taxon>Mesorhizobium</taxon>
    </lineage>
</organism>
<keyword evidence="2" id="KW-0732">Signal</keyword>